<evidence type="ECO:0000256" key="6">
    <source>
        <dbReference type="SAM" id="Phobius"/>
    </source>
</evidence>
<feature type="transmembrane region" description="Helical" evidence="6">
    <location>
        <begin position="285"/>
        <end position="302"/>
    </location>
</feature>
<evidence type="ECO:0000256" key="2">
    <source>
        <dbReference type="ARBA" id="ARBA00009773"/>
    </source>
</evidence>
<evidence type="ECO:0000313" key="8">
    <source>
        <dbReference type="Proteomes" id="UP000037392"/>
    </source>
</evidence>
<dbReference type="EMBL" id="ADLK01000056">
    <property type="protein sequence ID" value="KMW11085.1"/>
    <property type="molecule type" value="Genomic_DNA"/>
</dbReference>
<name>A0A0J9E626_9FIRM</name>
<comment type="similarity">
    <text evidence="2">Belongs to the autoinducer-2 exporter (AI-2E) (TC 2.A.86) family.</text>
</comment>
<dbReference type="RefSeq" id="WP_045093008.1">
    <property type="nucleotide sequence ID" value="NZ_KQ235875.1"/>
</dbReference>
<organism evidence="7 8">
    <name type="scientific">[Clostridium] citroniae WAL-19142</name>
    <dbReference type="NCBI Taxonomy" id="742734"/>
    <lineage>
        <taxon>Bacteria</taxon>
        <taxon>Bacillati</taxon>
        <taxon>Bacillota</taxon>
        <taxon>Clostridia</taxon>
        <taxon>Lachnospirales</taxon>
        <taxon>Lachnospiraceae</taxon>
        <taxon>Enterocloster</taxon>
    </lineage>
</organism>
<feature type="transmembrane region" description="Helical" evidence="6">
    <location>
        <begin position="163"/>
        <end position="187"/>
    </location>
</feature>
<feature type="transmembrane region" description="Helical" evidence="6">
    <location>
        <begin position="65"/>
        <end position="92"/>
    </location>
</feature>
<evidence type="ECO:0000256" key="5">
    <source>
        <dbReference type="ARBA" id="ARBA00023136"/>
    </source>
</evidence>
<comment type="subcellular location">
    <subcellularLocation>
        <location evidence="1">Membrane</location>
        <topology evidence="1">Multi-pass membrane protein</topology>
    </subcellularLocation>
</comment>
<proteinExistence type="inferred from homology"/>
<evidence type="ECO:0000256" key="4">
    <source>
        <dbReference type="ARBA" id="ARBA00022989"/>
    </source>
</evidence>
<dbReference type="InterPro" id="IPR002549">
    <property type="entry name" value="AI-2E-like"/>
</dbReference>
<keyword evidence="3 6" id="KW-0812">Transmembrane</keyword>
<sequence>MEKPGKKLKKLLIITGTTGAVYAGFKYLLPLVAPFFVGYIFALLLRPSARFLAYRMRVTVKGKRYHMPIGVIGGVEFLILVSILGTGLYLGAVKLCAEGKMLMMRLPVWIDRFDIWLTGSCHRVEAAFGLRYDCVADMAGEMLYNLVDTGKAAAMPFLMTNSLSIISCLAKGAIVSLVVFLAAILSLQEMEDLRVRRDQSTFRKEFNLIGGRLVQTGKAWFRSQGIILFITTGLCIGGMFLIKNPYYIMAGIGIGILDALPIFGTGTVLIPWAVLELLMGDWKQAVILTVLYLVCYFVRQIMEVRMMGGQVGLSPLETLASVYVGLELFGFFGFILGPLGLLLVEDLVEVWTREPMG</sequence>
<evidence type="ECO:0000256" key="3">
    <source>
        <dbReference type="ARBA" id="ARBA00022692"/>
    </source>
</evidence>
<feature type="transmembrane region" description="Helical" evidence="6">
    <location>
        <begin position="248"/>
        <end position="273"/>
    </location>
</feature>
<dbReference type="PANTHER" id="PTHR21716:SF68">
    <property type="entry name" value="TRANSPORT PROTEIN YTVI-RELATED"/>
    <property type="match status" value="1"/>
</dbReference>
<dbReference type="GeneID" id="93162926"/>
<keyword evidence="4 6" id="KW-1133">Transmembrane helix</keyword>
<dbReference type="PANTHER" id="PTHR21716">
    <property type="entry name" value="TRANSMEMBRANE PROTEIN"/>
    <property type="match status" value="1"/>
</dbReference>
<evidence type="ECO:0008006" key="9">
    <source>
        <dbReference type="Google" id="ProtNLM"/>
    </source>
</evidence>
<reference evidence="7 8" key="1">
    <citation type="submission" date="2011-04" db="EMBL/GenBank/DDBJ databases">
        <title>The Genome Sequence of Clostridium citroniae WAL-19142.</title>
        <authorList>
            <consortium name="The Broad Institute Genome Sequencing Platform"/>
            <person name="Earl A."/>
            <person name="Ward D."/>
            <person name="Feldgarden M."/>
            <person name="Gevers D."/>
            <person name="Warren Y.A."/>
            <person name="Tyrrell K.L."/>
            <person name="Citron D.M."/>
            <person name="Goldstein E.J."/>
            <person name="Daigneault M."/>
            <person name="Allen-Vercoe E."/>
            <person name="Young S.K."/>
            <person name="Zeng Q."/>
            <person name="Gargeya S."/>
            <person name="Fitzgerald M."/>
            <person name="Haas B."/>
            <person name="Abouelleil A."/>
            <person name="Alvarado L."/>
            <person name="Arachchi H.M."/>
            <person name="Berlin A."/>
            <person name="Brown A."/>
            <person name="Chapman S.B."/>
            <person name="Chen Z."/>
            <person name="Dunbar C."/>
            <person name="Freedman E."/>
            <person name="Gearin G."/>
            <person name="Gellesch M."/>
            <person name="Goldberg J."/>
            <person name="Griggs A."/>
            <person name="Gujja S."/>
            <person name="Heilman E.R."/>
            <person name="Heiman D."/>
            <person name="Howarth C."/>
            <person name="Larson L."/>
            <person name="Lui A."/>
            <person name="MacDonald P.J."/>
            <person name="Mehta T."/>
            <person name="Montmayeur A."/>
            <person name="Murphy C."/>
            <person name="Neiman D."/>
            <person name="Pearson M."/>
            <person name="Priest M."/>
            <person name="Roberts A."/>
            <person name="Saif S."/>
            <person name="Shea T."/>
            <person name="Shenoy N."/>
            <person name="Sisk P."/>
            <person name="Stolte C."/>
            <person name="Sykes S."/>
            <person name="White J."/>
            <person name="Yandava C."/>
            <person name="Wortman J."/>
            <person name="Nusbaum C."/>
            <person name="Birren B."/>
        </authorList>
    </citation>
    <scope>NUCLEOTIDE SEQUENCE [LARGE SCALE GENOMIC DNA]</scope>
    <source>
        <strain evidence="7 8">WAL-19142</strain>
    </source>
</reference>
<accession>A0A0J9E626</accession>
<dbReference type="AlphaFoldDB" id="A0A0J9E626"/>
<dbReference type="GO" id="GO:0055085">
    <property type="term" value="P:transmembrane transport"/>
    <property type="evidence" value="ECO:0007669"/>
    <property type="project" value="TreeGrafter"/>
</dbReference>
<protein>
    <recommendedName>
        <fullName evidence="9">Sporulation integral membrane protein YtvI</fullName>
    </recommendedName>
</protein>
<dbReference type="Proteomes" id="UP000037392">
    <property type="component" value="Unassembled WGS sequence"/>
</dbReference>
<feature type="transmembrane region" description="Helical" evidence="6">
    <location>
        <begin position="225"/>
        <end position="242"/>
    </location>
</feature>
<dbReference type="OrthoDB" id="9774361at2"/>
<comment type="caution">
    <text evidence="7">The sequence shown here is derived from an EMBL/GenBank/DDBJ whole genome shotgun (WGS) entry which is preliminary data.</text>
</comment>
<evidence type="ECO:0000256" key="1">
    <source>
        <dbReference type="ARBA" id="ARBA00004141"/>
    </source>
</evidence>
<keyword evidence="5 6" id="KW-0472">Membrane</keyword>
<dbReference type="GO" id="GO:0016020">
    <property type="term" value="C:membrane"/>
    <property type="evidence" value="ECO:0007669"/>
    <property type="project" value="UniProtKB-SubCell"/>
</dbReference>
<feature type="transmembrane region" description="Helical" evidence="6">
    <location>
        <begin position="322"/>
        <end position="344"/>
    </location>
</feature>
<dbReference type="Pfam" id="PF01594">
    <property type="entry name" value="AI-2E_transport"/>
    <property type="match status" value="1"/>
</dbReference>
<evidence type="ECO:0000313" key="7">
    <source>
        <dbReference type="EMBL" id="KMW11085.1"/>
    </source>
</evidence>
<dbReference type="PATRIC" id="fig|742734.4.peg.397"/>
<gene>
    <name evidence="7" type="ORF">HMPREF9470_00372</name>
</gene>